<dbReference type="EMBL" id="FNOP01000015">
    <property type="protein sequence ID" value="SDX17715.1"/>
    <property type="molecule type" value="Genomic_DNA"/>
</dbReference>
<dbReference type="InterPro" id="IPR056115">
    <property type="entry name" value="DUF7698"/>
</dbReference>
<dbReference type="Proteomes" id="UP000182379">
    <property type="component" value="Unassembled WGS sequence"/>
</dbReference>
<organism evidence="2 3">
    <name type="scientific">Acidaminococcus fermentans</name>
    <dbReference type="NCBI Taxonomy" id="905"/>
    <lineage>
        <taxon>Bacteria</taxon>
        <taxon>Bacillati</taxon>
        <taxon>Bacillota</taxon>
        <taxon>Negativicutes</taxon>
        <taxon>Acidaminococcales</taxon>
        <taxon>Acidaminococcaceae</taxon>
        <taxon>Acidaminococcus</taxon>
    </lineage>
</organism>
<dbReference type="Pfam" id="PF24753">
    <property type="entry name" value="DUF7698"/>
    <property type="match status" value="1"/>
</dbReference>
<dbReference type="RefSeq" id="WP_074707530.1">
    <property type="nucleotide sequence ID" value="NZ_FNOP01000015.1"/>
</dbReference>
<accession>A0A1H2ZK18</accession>
<sequence>MTKMDMIERFYGRNEELERTFAAAEKAGDAAAMDACQDAYQDLLQEVRAEGEAFGDMMRLYSDMKKQGNSHLDLSGTYQEPEKILKTFREFGVTEFTFSSSWSSAIQVAWQFTQLGCKLKGMTEIYGSGRKFMSNEYERIPAFLFSL</sequence>
<comment type="caution">
    <text evidence="2">The sequence shown here is derived from an EMBL/GenBank/DDBJ whole genome shotgun (WGS) entry which is preliminary data.</text>
</comment>
<feature type="domain" description="DUF7698" evidence="1">
    <location>
        <begin position="56"/>
        <end position="144"/>
    </location>
</feature>
<protein>
    <recommendedName>
        <fullName evidence="1">DUF7698 domain-containing protein</fullName>
    </recommendedName>
</protein>
<reference evidence="2 3" key="1">
    <citation type="submission" date="2016-10" db="EMBL/GenBank/DDBJ databases">
        <authorList>
            <person name="Varghese N."/>
            <person name="Submissions S."/>
        </authorList>
    </citation>
    <scope>NUCLEOTIDE SEQUENCE [LARGE SCALE GENOMIC DNA]</scope>
    <source>
        <strain evidence="2 3">WCC6</strain>
    </source>
</reference>
<evidence type="ECO:0000259" key="1">
    <source>
        <dbReference type="Pfam" id="PF24753"/>
    </source>
</evidence>
<name>A0A1H2ZK18_ACIFE</name>
<evidence type="ECO:0000313" key="3">
    <source>
        <dbReference type="Proteomes" id="UP000182379"/>
    </source>
</evidence>
<gene>
    <name evidence="2" type="ORF">SAMN05216495_11535</name>
</gene>
<proteinExistence type="predicted"/>
<evidence type="ECO:0000313" key="2">
    <source>
        <dbReference type="EMBL" id="SDX17715.1"/>
    </source>
</evidence>
<dbReference type="AlphaFoldDB" id="A0A1H2ZK18"/>